<accession>A0ABD3QRB2</accession>
<evidence type="ECO:0000256" key="1">
    <source>
        <dbReference type="SAM" id="MobiDB-lite"/>
    </source>
</evidence>
<name>A0ABD3QRB2_9STRA</name>
<organism evidence="2 3">
    <name type="scientific">Stephanodiscus triporus</name>
    <dbReference type="NCBI Taxonomy" id="2934178"/>
    <lineage>
        <taxon>Eukaryota</taxon>
        <taxon>Sar</taxon>
        <taxon>Stramenopiles</taxon>
        <taxon>Ochrophyta</taxon>
        <taxon>Bacillariophyta</taxon>
        <taxon>Coscinodiscophyceae</taxon>
        <taxon>Thalassiosirophycidae</taxon>
        <taxon>Stephanodiscales</taxon>
        <taxon>Stephanodiscaceae</taxon>
        <taxon>Stephanodiscus</taxon>
    </lineage>
</organism>
<gene>
    <name evidence="2" type="ORF">ACHAW5_001857</name>
</gene>
<dbReference type="PROSITE" id="PS50330">
    <property type="entry name" value="UIM"/>
    <property type="match status" value="1"/>
</dbReference>
<dbReference type="EMBL" id="JALLAZ020000182">
    <property type="protein sequence ID" value="KAL3801596.1"/>
    <property type="molecule type" value="Genomic_DNA"/>
</dbReference>
<proteinExistence type="predicted"/>
<feature type="compositionally biased region" description="Basic and acidic residues" evidence="1">
    <location>
        <begin position="139"/>
        <end position="149"/>
    </location>
</feature>
<evidence type="ECO:0000313" key="3">
    <source>
        <dbReference type="Proteomes" id="UP001530315"/>
    </source>
</evidence>
<sequence>MRRSARAQVVAGRYIADDDTWIEALAVCETGTGAGNSAGGGTTKKSGGGLFRKFKSKGSTSDSNDDHADDADVDADVAAASQRLTIRPYFQSQKTGKREWDEPPSGASNIVYATPEARRMAHAQLEEMRSSFALAALARRQDRAEKEQEQSSGGGGSRLSTMIPRAFKRTSAENADENQLSSSLLGNSHASRRSRGLSDRGVIPKSILDESKEMASAIDTNSYEADLQRAMLMSLEIGGGSVMGAGDSKHRCSSKSVQSSPTATSGLTRAEEEQLAMAVALSLSEQEERQSKNTRKSSQADCDRDFDMESSAPLSGGYSVVGGDGMSSSLTPDEQSAVTFDYDYERIIGGAGGDETNFEEKDENLGGDGVGDGMGASSAKDDQSYLSFDDDQYYDEEDESLDDNGVGNAVSASSAEDNQSYSSDDDDQDYEDNEIVLTLCTLRQTSRMRELKRYTMKWACVAMDRMRELKCPTMMRPSILTKKVHLRQKTIKVMMTKNTKTET</sequence>
<feature type="region of interest" description="Disordered" evidence="1">
    <location>
        <begin position="284"/>
        <end position="333"/>
    </location>
</feature>
<evidence type="ECO:0000313" key="2">
    <source>
        <dbReference type="EMBL" id="KAL3801596.1"/>
    </source>
</evidence>
<feature type="compositionally biased region" description="Polar residues" evidence="1">
    <location>
        <begin position="254"/>
        <end position="267"/>
    </location>
</feature>
<feature type="region of interest" description="Disordered" evidence="1">
    <location>
        <begin position="350"/>
        <end position="382"/>
    </location>
</feature>
<dbReference type="Proteomes" id="UP001530315">
    <property type="component" value="Unassembled WGS sequence"/>
</dbReference>
<keyword evidence="3" id="KW-1185">Reference proteome</keyword>
<feature type="region of interest" description="Disordered" evidence="1">
    <location>
        <begin position="88"/>
        <end position="109"/>
    </location>
</feature>
<dbReference type="InterPro" id="IPR003903">
    <property type="entry name" value="UIM_dom"/>
</dbReference>
<reference evidence="2 3" key="1">
    <citation type="submission" date="2024-10" db="EMBL/GenBank/DDBJ databases">
        <title>Updated reference genomes for cyclostephanoid diatoms.</title>
        <authorList>
            <person name="Roberts W.R."/>
            <person name="Alverson A.J."/>
        </authorList>
    </citation>
    <scope>NUCLEOTIDE SEQUENCE [LARGE SCALE GENOMIC DNA]</scope>
    <source>
        <strain evidence="2 3">AJA276-08</strain>
    </source>
</reference>
<feature type="compositionally biased region" description="Gly residues" evidence="1">
    <location>
        <begin position="32"/>
        <end position="50"/>
    </location>
</feature>
<feature type="compositionally biased region" description="Polar residues" evidence="1">
    <location>
        <begin position="177"/>
        <end position="189"/>
    </location>
</feature>
<feature type="region of interest" description="Disordered" evidence="1">
    <location>
        <begin position="245"/>
        <end position="269"/>
    </location>
</feature>
<protein>
    <submittedName>
        <fullName evidence="2">Uncharacterized protein</fullName>
    </submittedName>
</protein>
<dbReference type="AlphaFoldDB" id="A0ABD3QRB2"/>
<comment type="caution">
    <text evidence="2">The sequence shown here is derived from an EMBL/GenBank/DDBJ whole genome shotgun (WGS) entry which is preliminary data.</text>
</comment>
<feature type="region of interest" description="Disordered" evidence="1">
    <location>
        <begin position="32"/>
        <end position="73"/>
    </location>
</feature>
<dbReference type="SMART" id="SM00726">
    <property type="entry name" value="UIM"/>
    <property type="match status" value="2"/>
</dbReference>
<feature type="region of interest" description="Disordered" evidence="1">
    <location>
        <begin position="396"/>
        <end position="429"/>
    </location>
</feature>
<feature type="region of interest" description="Disordered" evidence="1">
    <location>
        <begin position="139"/>
        <end position="198"/>
    </location>
</feature>
<dbReference type="Gene3D" id="6.10.140.100">
    <property type="match status" value="1"/>
</dbReference>